<dbReference type="InterPro" id="IPR039653">
    <property type="entry name" value="Prenyltransferase"/>
</dbReference>
<feature type="transmembrane region" description="Helical" evidence="8">
    <location>
        <begin position="162"/>
        <end position="180"/>
    </location>
</feature>
<reference evidence="9" key="1">
    <citation type="submission" date="2018-05" db="EMBL/GenBank/DDBJ databases">
        <authorList>
            <person name="Lanie J.A."/>
            <person name="Ng W.-L."/>
            <person name="Kazmierczak K.M."/>
            <person name="Andrzejewski T.M."/>
            <person name="Davidsen T.M."/>
            <person name="Wayne K.J."/>
            <person name="Tettelin H."/>
            <person name="Glass J.I."/>
            <person name="Rusch D."/>
            <person name="Podicherti R."/>
            <person name="Tsui H.-C.T."/>
            <person name="Winkler M.E."/>
        </authorList>
    </citation>
    <scope>NUCLEOTIDE SEQUENCE</scope>
</reference>
<accession>A0A383BBL6</accession>
<comment type="cofactor">
    <cofactor evidence="1">
        <name>Mg(2+)</name>
        <dbReference type="ChEBI" id="CHEBI:18420"/>
    </cofactor>
</comment>
<keyword evidence="6 8" id="KW-1133">Transmembrane helix</keyword>
<dbReference type="PROSITE" id="PS00943">
    <property type="entry name" value="UBIA"/>
    <property type="match status" value="1"/>
</dbReference>
<keyword evidence="5 8" id="KW-0812">Transmembrane</keyword>
<keyword evidence="4" id="KW-0808">Transferase</keyword>
<name>A0A383BBL6_9ZZZZ</name>
<evidence type="ECO:0008006" key="10">
    <source>
        <dbReference type="Google" id="ProtNLM"/>
    </source>
</evidence>
<sequence>MLNKLKEFLYLGRLNNPTGALLLAYPCFWGVALAKPDPNILFYYTIAFFIGSFSMRAAGCTWNDIQDRDLDKLVMRTKNRPIASGDLSIIAGLILSMFCIIVGGLLSYNLGLDFLIICLSYFILNLLYSFYLKKIIVLDVIILMSFYTIRIIAGHFPHGIPFSPWLLSFSIFLFFSLGLLKRYIDIRTIENSNLKLIG</sequence>
<dbReference type="EMBL" id="UINC01199199">
    <property type="protein sequence ID" value="SVE17507.1"/>
    <property type="molecule type" value="Genomic_DNA"/>
</dbReference>
<evidence type="ECO:0000256" key="7">
    <source>
        <dbReference type="ARBA" id="ARBA00023136"/>
    </source>
</evidence>
<feature type="transmembrane region" description="Helical" evidence="8">
    <location>
        <begin position="86"/>
        <end position="108"/>
    </location>
</feature>
<evidence type="ECO:0000256" key="8">
    <source>
        <dbReference type="SAM" id="Phobius"/>
    </source>
</evidence>
<dbReference type="InterPro" id="IPR044878">
    <property type="entry name" value="UbiA_sf"/>
</dbReference>
<evidence type="ECO:0000256" key="2">
    <source>
        <dbReference type="ARBA" id="ARBA00004141"/>
    </source>
</evidence>
<dbReference type="AlphaFoldDB" id="A0A383BBL6"/>
<feature type="non-terminal residue" evidence="9">
    <location>
        <position position="198"/>
    </location>
</feature>
<gene>
    <name evidence="9" type="ORF">METZ01_LOCUS470361</name>
</gene>
<dbReference type="InterPro" id="IPR030470">
    <property type="entry name" value="UbiA_prenylTrfase_CS"/>
</dbReference>
<feature type="transmembrane region" description="Helical" evidence="8">
    <location>
        <begin position="44"/>
        <end position="65"/>
    </location>
</feature>
<evidence type="ECO:0000256" key="5">
    <source>
        <dbReference type="ARBA" id="ARBA00022692"/>
    </source>
</evidence>
<dbReference type="InterPro" id="IPR000537">
    <property type="entry name" value="UbiA_prenyltransferase"/>
</dbReference>
<organism evidence="9">
    <name type="scientific">marine metagenome</name>
    <dbReference type="NCBI Taxonomy" id="408172"/>
    <lineage>
        <taxon>unclassified sequences</taxon>
        <taxon>metagenomes</taxon>
        <taxon>ecological metagenomes</taxon>
    </lineage>
</organism>
<dbReference type="GO" id="GO:0016765">
    <property type="term" value="F:transferase activity, transferring alkyl or aryl (other than methyl) groups"/>
    <property type="evidence" value="ECO:0007669"/>
    <property type="project" value="InterPro"/>
</dbReference>
<dbReference type="GO" id="GO:0005886">
    <property type="term" value="C:plasma membrane"/>
    <property type="evidence" value="ECO:0007669"/>
    <property type="project" value="TreeGrafter"/>
</dbReference>
<evidence type="ECO:0000256" key="4">
    <source>
        <dbReference type="ARBA" id="ARBA00022679"/>
    </source>
</evidence>
<evidence type="ECO:0000313" key="9">
    <source>
        <dbReference type="EMBL" id="SVE17507.1"/>
    </source>
</evidence>
<evidence type="ECO:0000256" key="6">
    <source>
        <dbReference type="ARBA" id="ARBA00022989"/>
    </source>
</evidence>
<evidence type="ECO:0000256" key="3">
    <source>
        <dbReference type="ARBA" id="ARBA00005985"/>
    </source>
</evidence>
<dbReference type="GO" id="GO:0006744">
    <property type="term" value="P:ubiquinone biosynthetic process"/>
    <property type="evidence" value="ECO:0007669"/>
    <property type="project" value="TreeGrafter"/>
</dbReference>
<comment type="subcellular location">
    <subcellularLocation>
        <location evidence="2">Membrane</location>
        <topology evidence="2">Multi-pass membrane protein</topology>
    </subcellularLocation>
</comment>
<protein>
    <recommendedName>
        <fullName evidence="10">4-hydroxybenzoate polyprenyltransferase</fullName>
    </recommendedName>
</protein>
<proteinExistence type="inferred from homology"/>
<dbReference type="PANTHER" id="PTHR11048:SF28">
    <property type="entry name" value="4-HYDROXYBENZOATE POLYPRENYLTRANSFERASE, MITOCHONDRIAL"/>
    <property type="match status" value="1"/>
</dbReference>
<feature type="transmembrane region" description="Helical" evidence="8">
    <location>
        <begin position="136"/>
        <end position="156"/>
    </location>
</feature>
<comment type="similarity">
    <text evidence="3">Belongs to the UbiA prenyltransferase family.</text>
</comment>
<feature type="transmembrane region" description="Helical" evidence="8">
    <location>
        <begin position="114"/>
        <end position="131"/>
    </location>
</feature>
<keyword evidence="7 8" id="KW-0472">Membrane</keyword>
<dbReference type="PANTHER" id="PTHR11048">
    <property type="entry name" value="PRENYLTRANSFERASES"/>
    <property type="match status" value="1"/>
</dbReference>
<dbReference type="Pfam" id="PF01040">
    <property type="entry name" value="UbiA"/>
    <property type="match status" value="1"/>
</dbReference>
<dbReference type="Gene3D" id="1.10.357.140">
    <property type="entry name" value="UbiA prenyltransferase"/>
    <property type="match status" value="1"/>
</dbReference>
<evidence type="ECO:0000256" key="1">
    <source>
        <dbReference type="ARBA" id="ARBA00001946"/>
    </source>
</evidence>